<feature type="domain" description="Major facilitator superfamily (MFS) profile" evidence="11">
    <location>
        <begin position="1"/>
        <end position="317"/>
    </location>
</feature>
<dbReference type="AlphaFoldDB" id="A0A922JFL6"/>
<reference evidence="12" key="1">
    <citation type="submission" date="2021-01" db="EMBL/GenBank/DDBJ databases">
        <authorList>
            <person name="Lovell J.T."/>
            <person name="Bentley N."/>
            <person name="Bhattarai G."/>
            <person name="Jenkins J.W."/>
            <person name="Sreedasyam A."/>
            <person name="Alarcon Y."/>
            <person name="Bock C."/>
            <person name="Boston L."/>
            <person name="Carlson J."/>
            <person name="Cervantes K."/>
            <person name="Clermont K."/>
            <person name="Krom N."/>
            <person name="Kubenka K."/>
            <person name="Mamidi S."/>
            <person name="Mattison C."/>
            <person name="Monteros M."/>
            <person name="Pisani C."/>
            <person name="Plott C."/>
            <person name="Rajasekar S."/>
            <person name="Rhein H.S."/>
            <person name="Rohla C."/>
            <person name="Song M."/>
            <person name="Hilaire R.S."/>
            <person name="Shu S."/>
            <person name="Wells L."/>
            <person name="Wang X."/>
            <person name="Webber J."/>
            <person name="Heerema R.J."/>
            <person name="Klein P."/>
            <person name="Conner P."/>
            <person name="Grauke L."/>
            <person name="Grimwood J."/>
            <person name="Schmutz J."/>
            <person name="Randall J.J."/>
        </authorList>
    </citation>
    <scope>NUCLEOTIDE SEQUENCE</scope>
    <source>
        <tissue evidence="12">Leaf</tissue>
    </source>
</reference>
<comment type="caution">
    <text evidence="12">The sequence shown here is derived from an EMBL/GenBank/DDBJ whole genome shotgun (WGS) entry which is preliminary data.</text>
</comment>
<evidence type="ECO:0000256" key="2">
    <source>
        <dbReference type="ARBA" id="ARBA00010992"/>
    </source>
</evidence>
<evidence type="ECO:0000256" key="1">
    <source>
        <dbReference type="ARBA" id="ARBA00004141"/>
    </source>
</evidence>
<accession>A0A922JFL6</accession>
<dbReference type="GO" id="GO:0015145">
    <property type="term" value="F:monosaccharide transmembrane transporter activity"/>
    <property type="evidence" value="ECO:0007669"/>
    <property type="project" value="InterPro"/>
</dbReference>
<dbReference type="InterPro" id="IPR020846">
    <property type="entry name" value="MFS_dom"/>
</dbReference>
<dbReference type="Pfam" id="PF00083">
    <property type="entry name" value="Sugar_tr"/>
    <property type="match status" value="1"/>
</dbReference>
<evidence type="ECO:0000256" key="7">
    <source>
        <dbReference type="ARBA" id="ARBA00022989"/>
    </source>
</evidence>
<feature type="transmembrane region" description="Helical" evidence="10">
    <location>
        <begin position="159"/>
        <end position="184"/>
    </location>
</feature>
<dbReference type="InterPro" id="IPR005829">
    <property type="entry name" value="Sugar_transporter_CS"/>
</dbReference>
<keyword evidence="7 10" id="KW-1133">Transmembrane helix</keyword>
<dbReference type="NCBIfam" id="TIGR00879">
    <property type="entry name" value="SP"/>
    <property type="match status" value="1"/>
</dbReference>
<comment type="similarity">
    <text evidence="2 9">Belongs to the major facilitator superfamily. Sugar transporter (TC 2.A.1.1) family.</text>
</comment>
<dbReference type="InterPro" id="IPR044778">
    <property type="entry name" value="MFS_STP/MST-like_plant"/>
</dbReference>
<keyword evidence="5 10" id="KW-0812">Transmembrane</keyword>
<feature type="transmembrane region" description="Helical" evidence="10">
    <location>
        <begin position="225"/>
        <end position="251"/>
    </location>
</feature>
<feature type="transmembrane region" description="Helical" evidence="10">
    <location>
        <begin position="191"/>
        <end position="213"/>
    </location>
</feature>
<dbReference type="GO" id="GO:0015293">
    <property type="term" value="F:symporter activity"/>
    <property type="evidence" value="ECO:0007669"/>
    <property type="project" value="UniProtKB-KW"/>
</dbReference>
<evidence type="ECO:0000256" key="10">
    <source>
        <dbReference type="SAM" id="Phobius"/>
    </source>
</evidence>
<dbReference type="InterPro" id="IPR003663">
    <property type="entry name" value="Sugar/inositol_transpt"/>
</dbReference>
<feature type="transmembrane region" description="Helical" evidence="10">
    <location>
        <begin position="293"/>
        <end position="313"/>
    </location>
</feature>
<evidence type="ECO:0000256" key="4">
    <source>
        <dbReference type="ARBA" id="ARBA00022597"/>
    </source>
</evidence>
<feature type="transmembrane region" description="Helical" evidence="10">
    <location>
        <begin position="43"/>
        <end position="62"/>
    </location>
</feature>
<dbReference type="EMBL" id="CM031831">
    <property type="protein sequence ID" value="KAG6706791.1"/>
    <property type="molecule type" value="Genomic_DNA"/>
</dbReference>
<keyword evidence="3 9" id="KW-0813">Transport</keyword>
<dbReference type="GO" id="GO:0016020">
    <property type="term" value="C:membrane"/>
    <property type="evidence" value="ECO:0007669"/>
    <property type="project" value="UniProtKB-SubCell"/>
</dbReference>
<evidence type="ECO:0000256" key="6">
    <source>
        <dbReference type="ARBA" id="ARBA00022847"/>
    </source>
</evidence>
<dbReference type="InterPro" id="IPR005828">
    <property type="entry name" value="MFS_sugar_transport-like"/>
</dbReference>
<protein>
    <recommendedName>
        <fullName evidence="11">Major facilitator superfamily (MFS) profile domain-containing protein</fullName>
    </recommendedName>
</protein>
<keyword evidence="8 10" id="KW-0472">Membrane</keyword>
<dbReference type="EMBL" id="CM031831">
    <property type="protein sequence ID" value="KAG6706792.1"/>
    <property type="molecule type" value="Genomic_DNA"/>
</dbReference>
<evidence type="ECO:0000256" key="9">
    <source>
        <dbReference type="RuleBase" id="RU003346"/>
    </source>
</evidence>
<dbReference type="CDD" id="cd17361">
    <property type="entry name" value="MFS_STP"/>
    <property type="match status" value="1"/>
</dbReference>
<keyword evidence="4" id="KW-0762">Sugar transport</keyword>
<dbReference type="PROSITE" id="PS00216">
    <property type="entry name" value="SUGAR_TRANSPORT_1"/>
    <property type="match status" value="1"/>
</dbReference>
<dbReference type="PANTHER" id="PTHR23500">
    <property type="entry name" value="SOLUTE CARRIER FAMILY 2, FACILITATED GLUCOSE TRANSPORTER"/>
    <property type="match status" value="1"/>
</dbReference>
<evidence type="ECO:0000313" key="13">
    <source>
        <dbReference type="Proteomes" id="UP000811246"/>
    </source>
</evidence>
<feature type="transmembrane region" description="Helical" evidence="10">
    <location>
        <begin position="263"/>
        <end position="287"/>
    </location>
</feature>
<dbReference type="PROSITE" id="PS50850">
    <property type="entry name" value="MFS"/>
    <property type="match status" value="1"/>
</dbReference>
<evidence type="ECO:0000259" key="11">
    <source>
        <dbReference type="PROSITE" id="PS50850"/>
    </source>
</evidence>
<evidence type="ECO:0000256" key="8">
    <source>
        <dbReference type="ARBA" id="ARBA00023136"/>
    </source>
</evidence>
<dbReference type="Proteomes" id="UP000811246">
    <property type="component" value="Chromosome 7"/>
</dbReference>
<evidence type="ECO:0000256" key="3">
    <source>
        <dbReference type="ARBA" id="ARBA00022448"/>
    </source>
</evidence>
<evidence type="ECO:0000256" key="5">
    <source>
        <dbReference type="ARBA" id="ARBA00022692"/>
    </source>
</evidence>
<dbReference type="FunFam" id="1.20.1250.20:FF:000931">
    <property type="entry name" value="Sugar transport protein 3"/>
    <property type="match status" value="1"/>
</dbReference>
<name>A0A922JFL6_CARIL</name>
<keyword evidence="6" id="KW-0769">Symport</keyword>
<comment type="subcellular location">
    <subcellularLocation>
        <location evidence="1">Membrane</location>
        <topology evidence="1">Multi-pass membrane protein</topology>
    </subcellularLocation>
</comment>
<feature type="transmembrane region" description="Helical" evidence="10">
    <location>
        <begin position="12"/>
        <end position="31"/>
    </location>
</feature>
<feature type="transmembrane region" description="Helical" evidence="10">
    <location>
        <begin position="125"/>
        <end position="147"/>
    </location>
</feature>
<organism evidence="12 13">
    <name type="scientific">Carya illinoinensis</name>
    <name type="common">Pecan</name>
    <dbReference type="NCBI Taxonomy" id="32201"/>
    <lineage>
        <taxon>Eukaryota</taxon>
        <taxon>Viridiplantae</taxon>
        <taxon>Streptophyta</taxon>
        <taxon>Embryophyta</taxon>
        <taxon>Tracheophyta</taxon>
        <taxon>Spermatophyta</taxon>
        <taxon>Magnoliopsida</taxon>
        <taxon>eudicotyledons</taxon>
        <taxon>Gunneridae</taxon>
        <taxon>Pentapetalae</taxon>
        <taxon>rosids</taxon>
        <taxon>fabids</taxon>
        <taxon>Fagales</taxon>
        <taxon>Juglandaceae</taxon>
        <taxon>Carya</taxon>
    </lineage>
</organism>
<gene>
    <name evidence="12" type="ORF">I3842_07G238700</name>
</gene>
<sequence>MAPPKCRGAMNIGFQLCVGIGVLSSNLINFGTEKIKGGWGWRISLAMAAVPASILTLGALFLPETPNSLIQNSNNHEKAKLMLQRVRGTNDVDAELDDLMRASDISKSINHPFKKIIQRKYRPQLVMAIAIPFFQQVTGINVISFYAPVLFRTIGLGESASLLSSVMITGVVGTASTFISMVIVDKLGRRALFMIGGVQMFLSQIMVGSLIAAQLGDYGGMSKGYASLVIVFICIYVAGFAWSWGPLGWLVPSEIFPLEIRSVGQSITVAVNFLFTFMVAQAFLTMLCHFKSGIFFFFGGWVVVMSVFVYFLLPETKNMPIEHMDRVWREHWFWKRIVGEGNEDRKREIIQ</sequence>
<dbReference type="InterPro" id="IPR045262">
    <property type="entry name" value="STP/PLT_plant"/>
</dbReference>
<evidence type="ECO:0000313" key="12">
    <source>
        <dbReference type="EMBL" id="KAG6706791.1"/>
    </source>
</evidence>
<proteinExistence type="inferred from homology"/>
<dbReference type="PANTHER" id="PTHR23500:SF593">
    <property type="entry name" value="HEXOSE CARRIER PROTEIN HEX6-LIKE"/>
    <property type="match status" value="1"/>
</dbReference>